<dbReference type="Pfam" id="PF00753">
    <property type="entry name" value="Lactamase_B"/>
    <property type="match status" value="1"/>
</dbReference>
<dbReference type="InterPro" id="IPR001279">
    <property type="entry name" value="Metallo-B-lactamas"/>
</dbReference>
<dbReference type="InterPro" id="IPR051013">
    <property type="entry name" value="MBL_superfamily_lactonases"/>
</dbReference>
<dbReference type="Proteomes" id="UP000035009">
    <property type="component" value="Unassembled WGS sequence"/>
</dbReference>
<dbReference type="OrthoDB" id="3196337at2"/>
<keyword evidence="8" id="KW-1185">Reference proteome</keyword>
<evidence type="ECO:0000256" key="3">
    <source>
        <dbReference type="ARBA" id="ARBA00022801"/>
    </source>
</evidence>
<evidence type="ECO:0000256" key="4">
    <source>
        <dbReference type="ARBA" id="ARBA00022833"/>
    </source>
</evidence>
<dbReference type="CDD" id="cd07742">
    <property type="entry name" value="metallo-hydrolase-like_MBL-fold"/>
    <property type="match status" value="1"/>
</dbReference>
<name>M3V0F0_GORML</name>
<dbReference type="GO" id="GO:0016787">
    <property type="term" value="F:hydrolase activity"/>
    <property type="evidence" value="ECO:0007669"/>
    <property type="project" value="UniProtKB-KW"/>
</dbReference>
<keyword evidence="2" id="KW-0479">Metal-binding</keyword>
<organism evidence="7 8">
    <name type="scientific">Gordonia malaquae NBRC 108250</name>
    <dbReference type="NCBI Taxonomy" id="1223542"/>
    <lineage>
        <taxon>Bacteria</taxon>
        <taxon>Bacillati</taxon>
        <taxon>Actinomycetota</taxon>
        <taxon>Actinomycetes</taxon>
        <taxon>Mycobacteriales</taxon>
        <taxon>Gordoniaceae</taxon>
        <taxon>Gordonia</taxon>
    </lineage>
</organism>
<feature type="region of interest" description="Disordered" evidence="5">
    <location>
        <begin position="118"/>
        <end position="140"/>
    </location>
</feature>
<protein>
    <recommendedName>
        <fullName evidence="6">Metallo-beta-lactamase domain-containing protein</fullName>
    </recommendedName>
</protein>
<evidence type="ECO:0000256" key="2">
    <source>
        <dbReference type="ARBA" id="ARBA00022723"/>
    </source>
</evidence>
<keyword evidence="3" id="KW-0378">Hydrolase</keyword>
<proteinExistence type="inferred from homology"/>
<dbReference type="eggNOG" id="COG0491">
    <property type="taxonomic scope" value="Bacteria"/>
</dbReference>
<gene>
    <name evidence="7" type="ORF">GM1_052_00090</name>
</gene>
<dbReference type="PANTHER" id="PTHR42978:SF3">
    <property type="entry name" value="BLR3078 PROTEIN"/>
    <property type="match status" value="1"/>
</dbReference>
<evidence type="ECO:0000259" key="6">
    <source>
        <dbReference type="SMART" id="SM00849"/>
    </source>
</evidence>
<dbReference type="SUPFAM" id="SSF56281">
    <property type="entry name" value="Metallo-hydrolase/oxidoreductase"/>
    <property type="match status" value="1"/>
</dbReference>
<keyword evidence="4" id="KW-0862">Zinc</keyword>
<evidence type="ECO:0000256" key="1">
    <source>
        <dbReference type="ARBA" id="ARBA00007749"/>
    </source>
</evidence>
<sequence>MKIHHLNCGTMHPIATGRMVCHVLLLETDRGLALVDTGFGVRDVESPAERIGPLTRVIRPEFDYHETALAQVEALGFDRADVTDIVMTHLDSDHAGGIDDFPSARLHVSARELADADAESGPSPAVRYRPWRQSTHPDDVHSYDTTPDDWFGFAATSLVGFGDDVAFVALPGHTAGHMGVAVRRGDGWLLHCGDAFYHRSVVRGGSIPLTLAFSQFASARKPRLAGATRNRLADLHERTSESIELVCAHDATLYDESAGIGHL</sequence>
<feature type="domain" description="Metallo-beta-lactamase" evidence="6">
    <location>
        <begin position="20"/>
        <end position="249"/>
    </location>
</feature>
<evidence type="ECO:0000313" key="8">
    <source>
        <dbReference type="Proteomes" id="UP000035009"/>
    </source>
</evidence>
<comment type="similarity">
    <text evidence="1">Belongs to the metallo-beta-lactamase superfamily.</text>
</comment>
<dbReference type="InterPro" id="IPR036866">
    <property type="entry name" value="RibonucZ/Hydroxyglut_hydro"/>
</dbReference>
<dbReference type="STRING" id="410332.SAMN04488550_4040"/>
<dbReference type="AlphaFoldDB" id="M3V0F0"/>
<dbReference type="SMART" id="SM00849">
    <property type="entry name" value="Lactamase_B"/>
    <property type="match status" value="1"/>
</dbReference>
<reference evidence="7 8" key="1">
    <citation type="submission" date="2013-02" db="EMBL/GenBank/DDBJ databases">
        <title>Whole genome shotgun sequence of Gordonia malaquae NBRC 108250.</title>
        <authorList>
            <person name="Yoshida I."/>
            <person name="Hosoyama A."/>
            <person name="Tsuchikane K."/>
            <person name="Ando Y."/>
            <person name="Baba S."/>
            <person name="Ohji S."/>
            <person name="Hamada M."/>
            <person name="Tamura T."/>
            <person name="Yamazoe A."/>
            <person name="Yamazaki S."/>
            <person name="Fujita N."/>
        </authorList>
    </citation>
    <scope>NUCLEOTIDE SEQUENCE [LARGE SCALE GENOMIC DNA]</scope>
    <source>
        <strain evidence="7 8">NBRC 108250</strain>
    </source>
</reference>
<evidence type="ECO:0000256" key="5">
    <source>
        <dbReference type="SAM" id="MobiDB-lite"/>
    </source>
</evidence>
<dbReference type="PANTHER" id="PTHR42978">
    <property type="entry name" value="QUORUM-QUENCHING LACTONASE YTNP-RELATED-RELATED"/>
    <property type="match status" value="1"/>
</dbReference>
<comment type="caution">
    <text evidence="7">The sequence shown here is derived from an EMBL/GenBank/DDBJ whole genome shotgun (WGS) entry which is preliminary data.</text>
</comment>
<dbReference type="GO" id="GO:0046872">
    <property type="term" value="F:metal ion binding"/>
    <property type="evidence" value="ECO:0007669"/>
    <property type="project" value="UniProtKB-KW"/>
</dbReference>
<dbReference type="EMBL" id="BAOP01000052">
    <property type="protein sequence ID" value="GAC81937.1"/>
    <property type="molecule type" value="Genomic_DNA"/>
</dbReference>
<dbReference type="RefSeq" id="WP_008382094.1">
    <property type="nucleotide sequence ID" value="NZ_BAOP01000052.1"/>
</dbReference>
<accession>M3V0F0</accession>
<evidence type="ECO:0000313" key="7">
    <source>
        <dbReference type="EMBL" id="GAC81937.1"/>
    </source>
</evidence>
<dbReference type="Gene3D" id="3.60.15.10">
    <property type="entry name" value="Ribonuclease Z/Hydroxyacylglutathione hydrolase-like"/>
    <property type="match status" value="1"/>
</dbReference>